<evidence type="ECO:0000256" key="2">
    <source>
        <dbReference type="ARBA" id="ARBA00022692"/>
    </source>
</evidence>
<organism evidence="7 8">
    <name type="scientific">Batillaria attramentaria</name>
    <dbReference type="NCBI Taxonomy" id="370345"/>
    <lineage>
        <taxon>Eukaryota</taxon>
        <taxon>Metazoa</taxon>
        <taxon>Spiralia</taxon>
        <taxon>Lophotrochozoa</taxon>
        <taxon>Mollusca</taxon>
        <taxon>Gastropoda</taxon>
        <taxon>Caenogastropoda</taxon>
        <taxon>Sorbeoconcha</taxon>
        <taxon>Cerithioidea</taxon>
        <taxon>Batillariidae</taxon>
        <taxon>Batillaria</taxon>
    </lineage>
</organism>
<comment type="caution">
    <text evidence="7">The sequence shown here is derived from an EMBL/GenBank/DDBJ whole genome shotgun (WGS) entry which is preliminary data.</text>
</comment>
<feature type="transmembrane region" description="Helical" evidence="5">
    <location>
        <begin position="122"/>
        <end position="144"/>
    </location>
</feature>
<evidence type="ECO:0000256" key="4">
    <source>
        <dbReference type="ARBA" id="ARBA00023136"/>
    </source>
</evidence>
<evidence type="ECO:0000313" key="8">
    <source>
        <dbReference type="Proteomes" id="UP001519460"/>
    </source>
</evidence>
<dbReference type="Proteomes" id="UP001519460">
    <property type="component" value="Unassembled WGS sequence"/>
</dbReference>
<accession>A0ABD0JQJ1</accession>
<dbReference type="PRINTS" id="PR02001">
    <property type="entry name" value="GCR1CAMPR"/>
</dbReference>
<dbReference type="GO" id="GO:0007165">
    <property type="term" value="P:signal transduction"/>
    <property type="evidence" value="ECO:0007669"/>
    <property type="project" value="UniProtKB-ARBA"/>
</dbReference>
<feature type="transmembrane region" description="Helical" evidence="5">
    <location>
        <begin position="193"/>
        <end position="217"/>
    </location>
</feature>
<dbReference type="InterPro" id="IPR017981">
    <property type="entry name" value="GPCR_2-like_7TM"/>
</dbReference>
<evidence type="ECO:0000313" key="7">
    <source>
        <dbReference type="EMBL" id="KAK7477161.1"/>
    </source>
</evidence>
<dbReference type="PROSITE" id="PS50261">
    <property type="entry name" value="G_PROTEIN_RECEP_F2_4"/>
    <property type="match status" value="1"/>
</dbReference>
<dbReference type="InterPro" id="IPR022343">
    <property type="entry name" value="GCR1-cAMP_receptor"/>
</dbReference>
<dbReference type="EMBL" id="JACVVK020000357">
    <property type="protein sequence ID" value="KAK7477161.1"/>
    <property type="molecule type" value="Genomic_DNA"/>
</dbReference>
<keyword evidence="4 5" id="KW-0472">Membrane</keyword>
<dbReference type="InterPro" id="IPR022596">
    <property type="entry name" value="GPR1/2/3_C"/>
</dbReference>
<dbReference type="Gene3D" id="1.20.1070.10">
    <property type="entry name" value="Rhodopsin 7-helix transmembrane proteins"/>
    <property type="match status" value="1"/>
</dbReference>
<evidence type="ECO:0000259" key="6">
    <source>
        <dbReference type="PROSITE" id="PS50261"/>
    </source>
</evidence>
<keyword evidence="3 5" id="KW-1133">Transmembrane helix</keyword>
<reference evidence="7 8" key="1">
    <citation type="journal article" date="2023" name="Sci. Data">
        <title>Genome assembly of the Korean intertidal mud-creeper Batillaria attramentaria.</title>
        <authorList>
            <person name="Patra A.K."/>
            <person name="Ho P.T."/>
            <person name="Jun S."/>
            <person name="Lee S.J."/>
            <person name="Kim Y."/>
            <person name="Won Y.J."/>
        </authorList>
    </citation>
    <scope>NUCLEOTIDE SEQUENCE [LARGE SCALE GENOMIC DNA]</scope>
    <source>
        <strain evidence="7">Wonlab-2016</strain>
    </source>
</reference>
<feature type="transmembrane region" description="Helical" evidence="5">
    <location>
        <begin position="23"/>
        <end position="40"/>
    </location>
</feature>
<dbReference type="GO" id="GO:0016020">
    <property type="term" value="C:membrane"/>
    <property type="evidence" value="ECO:0007669"/>
    <property type="project" value="UniProtKB-SubCell"/>
</dbReference>
<sequence>MGSNSESTVECTSFPDHPEDCRLVLYLTIAALLNGVGRLFQDTTSEHGGWCNFQALWLTYFNWAVLLWVACITVNLYFNVIRSATTEKFERWYHVVSWVVSFLVSLLPFIDNHYGPSGAWCWITGDVGWAMGIWYGPLFASTWTGTYDPENERNQQMLKEDIKPLRLYPVVYVVLSIFPLVNRIQNATSDHHIFALVLLHAISATLQGAAYSLVFAIDRETLRSLTPAQIKAALQSKWAPPIVVREYEIDVTPTAMTTGAESDNSTPTTFENPMAAMSENPSSAAASENPVKVSDITIVGADAPSQHSDNAVVILETSVEEGGGGQPSEDSSTA</sequence>
<evidence type="ECO:0000256" key="3">
    <source>
        <dbReference type="ARBA" id="ARBA00022989"/>
    </source>
</evidence>
<keyword evidence="8" id="KW-1185">Reference proteome</keyword>
<comment type="subcellular location">
    <subcellularLocation>
        <location evidence="1">Membrane</location>
        <topology evidence="1">Multi-pass membrane protein</topology>
    </subcellularLocation>
</comment>
<feature type="domain" description="G-protein coupled receptors family 2 profile 2" evidence="6">
    <location>
        <begin position="22"/>
        <end position="147"/>
    </location>
</feature>
<dbReference type="Pfam" id="PF05462">
    <property type="entry name" value="Dicty_CAR"/>
    <property type="match status" value="1"/>
</dbReference>
<gene>
    <name evidence="7" type="ORF">BaRGS_00031647</name>
</gene>
<protein>
    <recommendedName>
        <fullName evidence="6">G-protein coupled receptors family 2 profile 2 domain-containing protein</fullName>
    </recommendedName>
</protein>
<dbReference type="PANTHER" id="PTHR23112">
    <property type="entry name" value="G PROTEIN-COUPLED RECEPTOR 157-RELATED"/>
    <property type="match status" value="1"/>
</dbReference>
<evidence type="ECO:0000256" key="1">
    <source>
        <dbReference type="ARBA" id="ARBA00004141"/>
    </source>
</evidence>
<proteinExistence type="predicted"/>
<feature type="transmembrane region" description="Helical" evidence="5">
    <location>
        <begin position="92"/>
        <end position="110"/>
    </location>
</feature>
<feature type="transmembrane region" description="Helical" evidence="5">
    <location>
        <begin position="60"/>
        <end position="80"/>
    </location>
</feature>
<dbReference type="AlphaFoldDB" id="A0ABD0JQJ1"/>
<keyword evidence="2 5" id="KW-0812">Transmembrane</keyword>
<dbReference type="Pfam" id="PF11970">
    <property type="entry name" value="GPR_Gpa2_C"/>
    <property type="match status" value="1"/>
</dbReference>
<dbReference type="PANTHER" id="PTHR23112:SF43">
    <property type="entry name" value="CYCLIC AMP RECEPTOR-LIKE PROTEIN A"/>
    <property type="match status" value="1"/>
</dbReference>
<feature type="transmembrane region" description="Helical" evidence="5">
    <location>
        <begin position="165"/>
        <end position="181"/>
    </location>
</feature>
<evidence type="ECO:0000256" key="5">
    <source>
        <dbReference type="SAM" id="Phobius"/>
    </source>
</evidence>
<name>A0ABD0JQJ1_9CAEN</name>